<sequence>MTNEDFTFDDLKRILLVSAGFDDSIPLDGSMLDADFAELGYDSVALLETWRRIELERRIAIDDSTAAGARTPRALLAIVNAHLPTVEGSASRGAGSTIAGATS</sequence>
<dbReference type="EMBL" id="CP089984">
    <property type="protein sequence ID" value="WXB15323.1"/>
    <property type="molecule type" value="Genomic_DNA"/>
</dbReference>
<dbReference type="Pfam" id="PF00550">
    <property type="entry name" value="PP-binding"/>
    <property type="match status" value="1"/>
</dbReference>
<organism evidence="2 3">
    <name type="scientific">Pendulispora albinea</name>
    <dbReference type="NCBI Taxonomy" id="2741071"/>
    <lineage>
        <taxon>Bacteria</taxon>
        <taxon>Pseudomonadati</taxon>
        <taxon>Myxococcota</taxon>
        <taxon>Myxococcia</taxon>
        <taxon>Myxococcales</taxon>
        <taxon>Sorangiineae</taxon>
        <taxon>Pendulisporaceae</taxon>
        <taxon>Pendulispora</taxon>
    </lineage>
</organism>
<evidence type="ECO:0000313" key="2">
    <source>
        <dbReference type="EMBL" id="WXB15323.1"/>
    </source>
</evidence>
<dbReference type="SUPFAM" id="SSF47336">
    <property type="entry name" value="ACP-like"/>
    <property type="match status" value="1"/>
</dbReference>
<gene>
    <name evidence="2" type="ORF">LZC94_46825</name>
</gene>
<reference evidence="2 3" key="1">
    <citation type="submission" date="2021-12" db="EMBL/GenBank/DDBJ databases">
        <title>Discovery of the Pendulisporaceae a myxobacterial family with distinct sporulation behavior and unique specialized metabolism.</title>
        <authorList>
            <person name="Garcia R."/>
            <person name="Popoff A."/>
            <person name="Bader C.D."/>
            <person name="Loehr J."/>
            <person name="Walesch S."/>
            <person name="Walt C."/>
            <person name="Boldt J."/>
            <person name="Bunk B."/>
            <person name="Haeckl F.J.F.P.J."/>
            <person name="Gunesch A.P."/>
            <person name="Birkelbach J."/>
            <person name="Nuebel U."/>
            <person name="Pietschmann T."/>
            <person name="Bach T."/>
            <person name="Mueller R."/>
        </authorList>
    </citation>
    <scope>NUCLEOTIDE SEQUENCE [LARGE SCALE GENOMIC DNA]</scope>
    <source>
        <strain evidence="2 3">MSr11954</strain>
    </source>
</reference>
<dbReference type="RefSeq" id="WP_394824950.1">
    <property type="nucleotide sequence ID" value="NZ_CP089984.1"/>
</dbReference>
<dbReference type="Gene3D" id="1.10.1200.10">
    <property type="entry name" value="ACP-like"/>
    <property type="match status" value="1"/>
</dbReference>
<keyword evidence="3" id="KW-1185">Reference proteome</keyword>
<accession>A0ABZ2LWJ9</accession>
<dbReference type="InterPro" id="IPR036736">
    <property type="entry name" value="ACP-like_sf"/>
</dbReference>
<feature type="domain" description="Carrier" evidence="1">
    <location>
        <begin position="30"/>
        <end position="77"/>
    </location>
</feature>
<proteinExistence type="predicted"/>
<dbReference type="InterPro" id="IPR009081">
    <property type="entry name" value="PP-bd_ACP"/>
</dbReference>
<name>A0ABZ2LWJ9_9BACT</name>
<evidence type="ECO:0000259" key="1">
    <source>
        <dbReference type="Pfam" id="PF00550"/>
    </source>
</evidence>
<protein>
    <submittedName>
        <fullName evidence="2">Phosphopantetheine-binding protein</fullName>
    </submittedName>
</protein>
<evidence type="ECO:0000313" key="3">
    <source>
        <dbReference type="Proteomes" id="UP001370348"/>
    </source>
</evidence>
<dbReference type="Proteomes" id="UP001370348">
    <property type="component" value="Chromosome"/>
</dbReference>